<evidence type="ECO:0000256" key="1">
    <source>
        <dbReference type="SAM" id="Phobius"/>
    </source>
</evidence>
<accession>A0A2S5D309</accession>
<sequence length="32" mass="3579">MDMLGRKVSIIMGVCLVVFLIILFIIISLKAK</sequence>
<keyword evidence="3" id="KW-1185">Reference proteome</keyword>
<comment type="caution">
    <text evidence="2">The sequence shown here is derived from an EMBL/GenBank/DDBJ whole genome shotgun (WGS) entry which is preliminary data.</text>
</comment>
<gene>
    <name evidence="2" type="ORF">LYSIN_02142</name>
</gene>
<dbReference type="AlphaFoldDB" id="A0A2S5D309"/>
<keyword evidence="1" id="KW-0812">Transmembrane</keyword>
<proteinExistence type="predicted"/>
<protein>
    <submittedName>
        <fullName evidence="2">Uncharacterized protein</fullName>
    </submittedName>
</protein>
<keyword evidence="1" id="KW-0472">Membrane</keyword>
<reference evidence="2 3" key="1">
    <citation type="submission" date="2017-11" db="EMBL/GenBank/DDBJ databases">
        <title>Genome sequence of Lysinibacillus sphaericus, a lignin-degrading bacteria isolated from municipal solid waste soil.</title>
        <authorList>
            <person name="Persinoti G.F."/>
            <person name="Paixao D.A."/>
            <person name="Bugg T.D."/>
            <person name="Squina F.M."/>
        </authorList>
    </citation>
    <scope>NUCLEOTIDE SEQUENCE [LARGE SCALE GENOMIC DNA]</scope>
    <source>
        <strain evidence="2 3">A1</strain>
    </source>
</reference>
<organism evidence="2 3">
    <name type="scientific">Lysinibacillus sphaericus</name>
    <name type="common">Bacillus sphaericus</name>
    <dbReference type="NCBI Taxonomy" id="1421"/>
    <lineage>
        <taxon>Bacteria</taxon>
        <taxon>Bacillati</taxon>
        <taxon>Bacillota</taxon>
        <taxon>Bacilli</taxon>
        <taxon>Bacillales</taxon>
        <taxon>Bacillaceae</taxon>
        <taxon>Lysinibacillus</taxon>
    </lineage>
</organism>
<dbReference type="Proteomes" id="UP000237319">
    <property type="component" value="Unassembled WGS sequence"/>
</dbReference>
<dbReference type="EMBL" id="PGLV01000001">
    <property type="protein sequence ID" value="POZ57358.1"/>
    <property type="molecule type" value="Genomic_DNA"/>
</dbReference>
<evidence type="ECO:0000313" key="3">
    <source>
        <dbReference type="Proteomes" id="UP000237319"/>
    </source>
</evidence>
<keyword evidence="1" id="KW-1133">Transmembrane helix</keyword>
<name>A0A2S5D309_LYSSH</name>
<evidence type="ECO:0000313" key="2">
    <source>
        <dbReference type="EMBL" id="POZ57358.1"/>
    </source>
</evidence>
<feature type="transmembrane region" description="Helical" evidence="1">
    <location>
        <begin position="6"/>
        <end position="29"/>
    </location>
</feature>